<accession>A0A364KXK9</accession>
<organism evidence="2 3">
    <name type="scientific">Talaromyces amestolkiae</name>
    <dbReference type="NCBI Taxonomy" id="1196081"/>
    <lineage>
        <taxon>Eukaryota</taxon>
        <taxon>Fungi</taxon>
        <taxon>Dikarya</taxon>
        <taxon>Ascomycota</taxon>
        <taxon>Pezizomycotina</taxon>
        <taxon>Eurotiomycetes</taxon>
        <taxon>Eurotiomycetidae</taxon>
        <taxon>Eurotiales</taxon>
        <taxon>Trichocomaceae</taxon>
        <taxon>Talaromyces</taxon>
        <taxon>Talaromyces sect. Talaromyces</taxon>
    </lineage>
</organism>
<gene>
    <name evidence="2" type="ORF">BHQ10_004302</name>
</gene>
<protein>
    <submittedName>
        <fullName evidence="2">Uncharacterized protein</fullName>
    </submittedName>
</protein>
<evidence type="ECO:0000313" key="2">
    <source>
        <dbReference type="EMBL" id="RAO68290.1"/>
    </source>
</evidence>
<dbReference type="GeneID" id="63793518"/>
<name>A0A364KXK9_TALAM</name>
<reference evidence="2 3" key="1">
    <citation type="journal article" date="2017" name="Biotechnol. Biofuels">
        <title>Differential beta-glucosidase expression as a function of carbon source availability in Talaromyces amestolkiae: a genomic and proteomic approach.</title>
        <authorList>
            <person name="de Eugenio L.I."/>
            <person name="Mendez-Liter J.A."/>
            <person name="Nieto-Dominguez M."/>
            <person name="Alonso L."/>
            <person name="Gil-Munoz J."/>
            <person name="Barriuso J."/>
            <person name="Prieto A."/>
            <person name="Martinez M.J."/>
        </authorList>
    </citation>
    <scope>NUCLEOTIDE SEQUENCE [LARGE SCALE GENOMIC DNA]</scope>
    <source>
        <strain evidence="2 3">CIB</strain>
    </source>
</reference>
<evidence type="ECO:0000313" key="3">
    <source>
        <dbReference type="Proteomes" id="UP000249363"/>
    </source>
</evidence>
<dbReference type="Proteomes" id="UP000249363">
    <property type="component" value="Unassembled WGS sequence"/>
</dbReference>
<dbReference type="OrthoDB" id="5428259at2759"/>
<dbReference type="EMBL" id="MIKG01000007">
    <property type="protein sequence ID" value="RAO68290.1"/>
    <property type="molecule type" value="Genomic_DNA"/>
</dbReference>
<feature type="region of interest" description="Disordered" evidence="1">
    <location>
        <begin position="299"/>
        <end position="382"/>
    </location>
</feature>
<dbReference type="AlphaFoldDB" id="A0A364KXK9"/>
<keyword evidence="3" id="KW-1185">Reference proteome</keyword>
<evidence type="ECO:0000256" key="1">
    <source>
        <dbReference type="SAM" id="MobiDB-lite"/>
    </source>
</evidence>
<feature type="compositionally biased region" description="Basic residues" evidence="1">
    <location>
        <begin position="299"/>
        <end position="309"/>
    </location>
</feature>
<feature type="region of interest" description="Disordered" evidence="1">
    <location>
        <begin position="411"/>
        <end position="431"/>
    </location>
</feature>
<dbReference type="STRING" id="1196081.A0A364KXK9"/>
<sequence>MDATSLTCTICNKRPQFSDTSHLLTHISSKAHLATHFKLQVQSKHSSQALENLTQYDRWYKENDIARLLSDRMASSAKASRRRRSNRSLGMETGKSFQYVPSQSSFGSLIGDNIDPRLSYMQPLTDHHYSTRIPSVVYPYDTYEELFGPKLEPESPHLSEIDSIPWSDHHRGYPSVSEKCNPSASSELPRAPLLKSEDLPFSGPYLDLAEEKTVEEVSRLKGVQWPGMDCFDAASDFMRRQRNQKKDASIFKAMEEASCASEPIEWVFSPTGTLRREREITGFVEEDDLLPEEWTIPKHRRDRRDRRGRRTQEPSTPRRRQGSQRVALAVTDANRPVLGSRVTKKEHQPKRPVLGDTKRRESSTRTTSSKSENHGLSHGHFHRVNDENEDLHLSIGPTSSHHTSRLTIFRDDDSTKAEKRNAPGPEIVPSSATRNEQHNTLYQRARDAMHTLLETNEPYKLPTLSNDSGPILETDDPHNLTSAPPSTSKNIDGIYLVDSIGSNQRIPYDPLVGGSVLHYRWDWRGSELGRGLNDADDALLDGGLFYNRAVSSDTTIHQDDQATKSCLWLDGYSR</sequence>
<proteinExistence type="predicted"/>
<feature type="compositionally biased region" description="Basic and acidic residues" evidence="1">
    <location>
        <begin position="411"/>
        <end position="421"/>
    </location>
</feature>
<comment type="caution">
    <text evidence="2">The sequence shown here is derived from an EMBL/GenBank/DDBJ whole genome shotgun (WGS) entry which is preliminary data.</text>
</comment>
<dbReference type="RefSeq" id="XP_040732806.1">
    <property type="nucleotide sequence ID" value="XM_040876654.1"/>
</dbReference>